<dbReference type="NCBIfam" id="TIGR00598">
    <property type="entry name" value="rad14"/>
    <property type="match status" value="1"/>
</dbReference>
<name>A0A0K0DXE7_STRER</name>
<evidence type="ECO:0000256" key="8">
    <source>
        <dbReference type="ARBA" id="ARBA00023204"/>
    </source>
</evidence>
<evidence type="ECO:0000256" key="2">
    <source>
        <dbReference type="ARBA" id="ARBA00005548"/>
    </source>
</evidence>
<protein>
    <submittedName>
        <fullName evidence="12 13">XPA_C domain-containing protein</fullName>
    </submittedName>
</protein>
<dbReference type="WBParaSite" id="TCONS_00011857.p1">
    <property type="protein sequence ID" value="TCONS_00011857.p1"/>
    <property type="gene ID" value="XLOC_006822"/>
</dbReference>
<evidence type="ECO:0000313" key="12">
    <source>
        <dbReference type="WBParaSite" id="SSTP_0000191200.1"/>
    </source>
</evidence>
<dbReference type="InterPro" id="IPR000465">
    <property type="entry name" value="XPA/RAD14"/>
</dbReference>
<dbReference type="GO" id="GO:0003684">
    <property type="term" value="F:damaged DNA binding"/>
    <property type="evidence" value="ECO:0007669"/>
    <property type="project" value="InterPro"/>
</dbReference>
<dbReference type="PANTHER" id="PTHR10142">
    <property type="entry name" value="DNA REPAIR PROTEIN COMPLEMENTING XP-A CELLS"/>
    <property type="match status" value="1"/>
</dbReference>
<sequence length="238" mass="28290">MNKNKALTDVERFYLKRQKNWDEAGGFDVSENNEAESREKYRQWKRKKNAEENEIINSKNPPPENCSRCKKNLIQSYLWNSYGVPVCDDCKFEYEGDYKYITKTDAKQIYLLKDADLELRKPALRFVLKRNPRNPKYGDMALFLESQVEERAYEVYGGFEGLEKARKLAVEKSNKRLLNKVKKEMKGIRKDLKDKEIFNTNYLKLQHQCIYGDEIKISNDEYKQICTECGHVKKYTKF</sequence>
<dbReference type="GO" id="GO:0070914">
    <property type="term" value="P:UV-damage excision repair"/>
    <property type="evidence" value="ECO:0007669"/>
    <property type="project" value="TreeGrafter"/>
</dbReference>
<dbReference type="Gene3D" id="3.90.530.10">
    <property type="entry name" value="XPA C-terminal domain"/>
    <property type="match status" value="1"/>
</dbReference>
<dbReference type="GO" id="GO:1901255">
    <property type="term" value="P:nucleotide-excision repair involved in interstrand cross-link repair"/>
    <property type="evidence" value="ECO:0007669"/>
    <property type="project" value="TreeGrafter"/>
</dbReference>
<evidence type="ECO:0000256" key="5">
    <source>
        <dbReference type="ARBA" id="ARBA00022771"/>
    </source>
</evidence>
<evidence type="ECO:0000256" key="4">
    <source>
        <dbReference type="ARBA" id="ARBA00022763"/>
    </source>
</evidence>
<dbReference type="GO" id="GO:0008270">
    <property type="term" value="F:zinc ion binding"/>
    <property type="evidence" value="ECO:0007669"/>
    <property type="project" value="UniProtKB-KW"/>
</dbReference>
<evidence type="ECO:0000313" key="13">
    <source>
        <dbReference type="WBParaSite" id="TCONS_00011857.p1"/>
    </source>
</evidence>
<comment type="subcellular location">
    <subcellularLocation>
        <location evidence="1">Nucleus</location>
    </subcellularLocation>
</comment>
<dbReference type="PANTHER" id="PTHR10142:SF0">
    <property type="entry name" value="DNA REPAIR PROTEIN COMPLEMENTING XP-A CELLS"/>
    <property type="match status" value="1"/>
</dbReference>
<evidence type="ECO:0000256" key="1">
    <source>
        <dbReference type="ARBA" id="ARBA00004123"/>
    </source>
</evidence>
<dbReference type="GO" id="GO:0000715">
    <property type="term" value="P:nucleotide-excision repair, DNA damage recognition"/>
    <property type="evidence" value="ECO:0007669"/>
    <property type="project" value="TreeGrafter"/>
</dbReference>
<dbReference type="InterPro" id="IPR009061">
    <property type="entry name" value="DNA-bd_dom_put_sf"/>
</dbReference>
<evidence type="ECO:0000256" key="3">
    <source>
        <dbReference type="ARBA" id="ARBA00022723"/>
    </source>
</evidence>
<keyword evidence="6" id="KW-0862">Zinc</keyword>
<dbReference type="InterPro" id="IPR022652">
    <property type="entry name" value="Znf_XPA_CS"/>
</dbReference>
<dbReference type="SUPFAM" id="SSF46955">
    <property type="entry name" value="Putative DNA-binding domain"/>
    <property type="match status" value="1"/>
</dbReference>
<dbReference type="STRING" id="6248.A0A0K0DXE7"/>
<keyword evidence="4" id="KW-0227">DNA damage</keyword>
<dbReference type="WBParaSite" id="SSTP_0000191200.1">
    <property type="protein sequence ID" value="SSTP_0000191200.1"/>
    <property type="gene ID" value="SSTP_0000191200"/>
</dbReference>
<keyword evidence="11" id="KW-1185">Reference proteome</keyword>
<keyword evidence="3" id="KW-0479">Metal-binding</keyword>
<dbReference type="AlphaFoldDB" id="A0A0K0DXE7"/>
<dbReference type="InterPro" id="IPR037129">
    <property type="entry name" value="XPA_sf"/>
</dbReference>
<keyword evidence="5" id="KW-0863">Zinc-finger</keyword>
<evidence type="ECO:0000313" key="11">
    <source>
        <dbReference type="Proteomes" id="UP000035681"/>
    </source>
</evidence>
<keyword evidence="9" id="KW-0539">Nucleus</keyword>
<organism evidence="12">
    <name type="scientific">Strongyloides stercoralis</name>
    <name type="common">Threadworm</name>
    <dbReference type="NCBI Taxonomy" id="6248"/>
    <lineage>
        <taxon>Eukaryota</taxon>
        <taxon>Metazoa</taxon>
        <taxon>Ecdysozoa</taxon>
        <taxon>Nematoda</taxon>
        <taxon>Chromadorea</taxon>
        <taxon>Rhabditida</taxon>
        <taxon>Tylenchina</taxon>
        <taxon>Panagrolaimomorpha</taxon>
        <taxon>Strongyloidoidea</taxon>
        <taxon>Strongyloididae</taxon>
        <taxon>Strongyloides</taxon>
    </lineage>
</organism>
<dbReference type="GO" id="GO:0006284">
    <property type="term" value="P:base-excision repair"/>
    <property type="evidence" value="ECO:0007669"/>
    <property type="project" value="TreeGrafter"/>
</dbReference>
<dbReference type="SUPFAM" id="SSF57716">
    <property type="entry name" value="Glucocorticoid receptor-like (DNA-binding domain)"/>
    <property type="match status" value="1"/>
</dbReference>
<keyword evidence="7" id="KW-0238">DNA-binding</keyword>
<proteinExistence type="inferred from homology"/>
<evidence type="ECO:0000259" key="10">
    <source>
        <dbReference type="Pfam" id="PF05181"/>
    </source>
</evidence>
<dbReference type="InterPro" id="IPR022656">
    <property type="entry name" value="XPA_C"/>
</dbReference>
<comment type="similarity">
    <text evidence="2">Belongs to the XPA family.</text>
</comment>
<accession>A0A0K0DXE7</accession>
<dbReference type="Pfam" id="PF01286">
    <property type="entry name" value="XPA_N"/>
    <property type="match status" value="1"/>
</dbReference>
<evidence type="ECO:0000256" key="9">
    <source>
        <dbReference type="ARBA" id="ARBA00023242"/>
    </source>
</evidence>
<dbReference type="Proteomes" id="UP000035681">
    <property type="component" value="Unplaced"/>
</dbReference>
<evidence type="ECO:0000256" key="6">
    <source>
        <dbReference type="ARBA" id="ARBA00022833"/>
    </source>
</evidence>
<keyword evidence="8" id="KW-0234">DNA repair</keyword>
<reference evidence="12" key="1">
    <citation type="submission" date="2015-08" db="UniProtKB">
        <authorList>
            <consortium name="WormBaseParasite"/>
        </authorList>
    </citation>
    <scope>IDENTIFICATION</scope>
</reference>
<dbReference type="GO" id="GO:0000110">
    <property type="term" value="C:nucleotide-excision repair factor 1 complex"/>
    <property type="evidence" value="ECO:0007669"/>
    <property type="project" value="TreeGrafter"/>
</dbReference>
<dbReference type="Pfam" id="PF05181">
    <property type="entry name" value="XPA_C"/>
    <property type="match status" value="1"/>
</dbReference>
<feature type="domain" description="XPA C-terminal" evidence="10">
    <location>
        <begin position="98"/>
        <end position="148"/>
    </location>
</feature>
<evidence type="ECO:0000256" key="7">
    <source>
        <dbReference type="ARBA" id="ARBA00023125"/>
    </source>
</evidence>